<sequence>EHLPARGSGSPPEASLSLRQAQLLGVTYTQSSGGMSGAAQSERERNVGPWTREAPHFITFASTAFISGVAKEKGQYTARWLWRAAEAAVRDLRAHELTKLTAACGAYNLAESCSAGLGCAGGACASADAAAGAAGLVLADAALVAVPAAAAGAAGAALAMAAWGRRGAGPQQATFPARWGALRSGPQRDARTCPRSCSLSRRPSAWRLGPARAEPAGVLPPARVRGVAGRPQSFLLCLEARGSRGQRQSARAW</sequence>
<name>A0ABN9XCJ0_9DINO</name>
<evidence type="ECO:0000313" key="1">
    <source>
        <dbReference type="EMBL" id="CAK0897188.1"/>
    </source>
</evidence>
<dbReference type="EMBL" id="CAUYUJ010020291">
    <property type="protein sequence ID" value="CAK0897188.1"/>
    <property type="molecule type" value="Genomic_DNA"/>
</dbReference>
<comment type="caution">
    <text evidence="1">The sequence shown here is derived from an EMBL/GenBank/DDBJ whole genome shotgun (WGS) entry which is preliminary data.</text>
</comment>
<protein>
    <submittedName>
        <fullName evidence="1">Uncharacterized protein</fullName>
    </submittedName>
</protein>
<reference evidence="1" key="1">
    <citation type="submission" date="2023-10" db="EMBL/GenBank/DDBJ databases">
        <authorList>
            <person name="Chen Y."/>
            <person name="Shah S."/>
            <person name="Dougan E. K."/>
            <person name="Thang M."/>
            <person name="Chan C."/>
        </authorList>
    </citation>
    <scope>NUCLEOTIDE SEQUENCE [LARGE SCALE GENOMIC DNA]</scope>
</reference>
<accession>A0ABN9XCJ0</accession>
<feature type="non-terminal residue" evidence="1">
    <location>
        <position position="1"/>
    </location>
</feature>
<keyword evidence="2" id="KW-1185">Reference proteome</keyword>
<evidence type="ECO:0000313" key="2">
    <source>
        <dbReference type="Proteomes" id="UP001189429"/>
    </source>
</evidence>
<dbReference type="Proteomes" id="UP001189429">
    <property type="component" value="Unassembled WGS sequence"/>
</dbReference>
<organism evidence="1 2">
    <name type="scientific">Prorocentrum cordatum</name>
    <dbReference type="NCBI Taxonomy" id="2364126"/>
    <lineage>
        <taxon>Eukaryota</taxon>
        <taxon>Sar</taxon>
        <taxon>Alveolata</taxon>
        <taxon>Dinophyceae</taxon>
        <taxon>Prorocentrales</taxon>
        <taxon>Prorocentraceae</taxon>
        <taxon>Prorocentrum</taxon>
    </lineage>
</organism>
<gene>
    <name evidence="1" type="ORF">PCOR1329_LOCUS75441</name>
</gene>
<proteinExistence type="predicted"/>